<reference evidence="1 2" key="2">
    <citation type="journal article" date="2022" name="Mol. Ecol. Resour.">
        <title>The genomes of chicory, endive, great burdock and yacon provide insights into Asteraceae paleo-polyploidization history and plant inulin production.</title>
        <authorList>
            <person name="Fan W."/>
            <person name="Wang S."/>
            <person name="Wang H."/>
            <person name="Wang A."/>
            <person name="Jiang F."/>
            <person name="Liu H."/>
            <person name="Zhao H."/>
            <person name="Xu D."/>
            <person name="Zhang Y."/>
        </authorList>
    </citation>
    <scope>NUCLEOTIDE SEQUENCE [LARGE SCALE GENOMIC DNA]</scope>
    <source>
        <strain evidence="2">cv. Yunnan</strain>
        <tissue evidence="1">Leaves</tissue>
    </source>
</reference>
<reference evidence="2" key="1">
    <citation type="journal article" date="2022" name="Mol. Ecol. Resour.">
        <title>The genomes of chicory, endive, great burdock and yacon provide insights into Asteraceae palaeo-polyploidization history and plant inulin production.</title>
        <authorList>
            <person name="Fan W."/>
            <person name="Wang S."/>
            <person name="Wang H."/>
            <person name="Wang A."/>
            <person name="Jiang F."/>
            <person name="Liu H."/>
            <person name="Zhao H."/>
            <person name="Xu D."/>
            <person name="Zhang Y."/>
        </authorList>
    </citation>
    <scope>NUCLEOTIDE SEQUENCE [LARGE SCALE GENOMIC DNA]</scope>
    <source>
        <strain evidence="2">cv. Yunnan</strain>
    </source>
</reference>
<evidence type="ECO:0000313" key="1">
    <source>
        <dbReference type="EMBL" id="KAI3804792.1"/>
    </source>
</evidence>
<proteinExistence type="predicted"/>
<protein>
    <submittedName>
        <fullName evidence="1">Uncharacterized protein</fullName>
    </submittedName>
</protein>
<dbReference type="EMBL" id="CM042026">
    <property type="protein sequence ID" value="KAI3804792.1"/>
    <property type="molecule type" value="Genomic_DNA"/>
</dbReference>
<comment type="caution">
    <text evidence="1">The sequence shown here is derived from an EMBL/GenBank/DDBJ whole genome shotgun (WGS) entry which is preliminary data.</text>
</comment>
<gene>
    <name evidence="1" type="ORF">L1987_26603</name>
</gene>
<keyword evidence="2" id="KW-1185">Reference proteome</keyword>
<evidence type="ECO:0000313" key="2">
    <source>
        <dbReference type="Proteomes" id="UP001056120"/>
    </source>
</evidence>
<sequence>MIYMKTPSRESISNKITEGKDINAQSIPGKKRGGNEQDGGGDELSMFSSSALLTKEREELVELREKVEDLQR</sequence>
<accession>A0ACB9ICI7</accession>
<dbReference type="Proteomes" id="UP001056120">
    <property type="component" value="Linkage Group LG09"/>
</dbReference>
<organism evidence="1 2">
    <name type="scientific">Smallanthus sonchifolius</name>
    <dbReference type="NCBI Taxonomy" id="185202"/>
    <lineage>
        <taxon>Eukaryota</taxon>
        <taxon>Viridiplantae</taxon>
        <taxon>Streptophyta</taxon>
        <taxon>Embryophyta</taxon>
        <taxon>Tracheophyta</taxon>
        <taxon>Spermatophyta</taxon>
        <taxon>Magnoliopsida</taxon>
        <taxon>eudicotyledons</taxon>
        <taxon>Gunneridae</taxon>
        <taxon>Pentapetalae</taxon>
        <taxon>asterids</taxon>
        <taxon>campanulids</taxon>
        <taxon>Asterales</taxon>
        <taxon>Asteraceae</taxon>
        <taxon>Asteroideae</taxon>
        <taxon>Heliantheae alliance</taxon>
        <taxon>Millerieae</taxon>
        <taxon>Smallanthus</taxon>
    </lineage>
</organism>
<name>A0ACB9ICI7_9ASTR</name>